<accession>K0B4A7</accession>
<keyword evidence="2" id="KW-1185">Reference proteome</keyword>
<dbReference type="STRING" id="1128398.Curi_c23760"/>
<proteinExistence type="predicted"/>
<dbReference type="RefSeq" id="WP_014968505.1">
    <property type="nucleotide sequence ID" value="NC_018664.1"/>
</dbReference>
<dbReference type="AlphaFoldDB" id="K0B4A7"/>
<dbReference type="NCBIfam" id="TIGR02892">
    <property type="entry name" value="spore_yabP"/>
    <property type="match status" value="1"/>
</dbReference>
<dbReference type="Pfam" id="PF07873">
    <property type="entry name" value="YabP"/>
    <property type="match status" value="1"/>
</dbReference>
<protein>
    <submittedName>
        <fullName evidence="1">Sporulation protein YabP</fullName>
    </submittedName>
</protein>
<name>K0B4A7_GOTA9</name>
<organism evidence="1 2">
    <name type="scientific">Gottschalkia acidurici (strain ATCC 7906 / DSM 604 / BCRC 14475 / CIP 104303 / KCTC 5404 / NCIMB 10678 / 9a)</name>
    <name type="common">Clostridium acidurici</name>
    <dbReference type="NCBI Taxonomy" id="1128398"/>
    <lineage>
        <taxon>Bacteria</taxon>
        <taxon>Bacillati</taxon>
        <taxon>Bacillota</taxon>
        <taxon>Tissierellia</taxon>
        <taxon>Tissierellales</taxon>
        <taxon>Gottschalkiaceae</taxon>
        <taxon>Gottschalkia</taxon>
    </lineage>
</organism>
<evidence type="ECO:0000313" key="1">
    <source>
        <dbReference type="EMBL" id="AFS79371.1"/>
    </source>
</evidence>
<dbReference type="OrthoDB" id="9795125at2"/>
<dbReference type="InterPro" id="IPR022476">
    <property type="entry name" value="Spore_YabP/YqfC"/>
</dbReference>
<gene>
    <name evidence="1" type="primary">yabP</name>
    <name evidence="1" type="ordered locus">Curi_c23760</name>
</gene>
<dbReference type="Proteomes" id="UP000006094">
    <property type="component" value="Chromosome"/>
</dbReference>
<dbReference type="Gene3D" id="2.60.40.2000">
    <property type="match status" value="1"/>
</dbReference>
<sequence>MNDDLANLGQNIILEDRSKLSISGVEQVDNFNENTISLGTVRGGITIKGEDLNISKLNLEDGNVIIDGTINSITYINKEATGGKGGGFLGKMFK</sequence>
<dbReference type="InterPro" id="IPR038705">
    <property type="entry name" value="YabP_sf"/>
</dbReference>
<dbReference type="HOGENOM" id="CLU_168343_3_0_9"/>
<dbReference type="InterPro" id="IPR012504">
    <property type="entry name" value="Spore_YabP"/>
</dbReference>
<dbReference type="GO" id="GO:0030435">
    <property type="term" value="P:sporulation resulting in formation of a cellular spore"/>
    <property type="evidence" value="ECO:0007669"/>
    <property type="project" value="InterPro"/>
</dbReference>
<dbReference type="EMBL" id="CP003326">
    <property type="protein sequence ID" value="AFS79371.1"/>
    <property type="molecule type" value="Genomic_DNA"/>
</dbReference>
<dbReference type="PIRSF" id="PIRSF011576">
    <property type="entry name" value="YabP"/>
    <property type="match status" value="1"/>
</dbReference>
<reference evidence="1 2" key="1">
    <citation type="journal article" date="2012" name="PLoS ONE">
        <title>The purine-utilizing bacterium Clostridium acidurici 9a: a genome-guided metabolic reconsideration.</title>
        <authorList>
            <person name="Hartwich K."/>
            <person name="Poehlein A."/>
            <person name="Daniel R."/>
        </authorList>
    </citation>
    <scope>NUCLEOTIDE SEQUENCE [LARGE SCALE GENOMIC DNA]</scope>
    <source>
        <strain evidence="2">ATCC 7906 / DSM 604 / BCRC 14475 / CIP 104303 / KCTC 5404 / NCIMB 10678 / 9a</strain>
    </source>
</reference>
<evidence type="ECO:0000313" key="2">
    <source>
        <dbReference type="Proteomes" id="UP000006094"/>
    </source>
</evidence>
<dbReference type="eggNOG" id="ENOG5032YWW">
    <property type="taxonomic scope" value="Bacteria"/>
</dbReference>
<dbReference type="KEGG" id="cad:Curi_c23760"/>